<protein>
    <submittedName>
        <fullName evidence="1">Uncharacterized protein</fullName>
    </submittedName>
</protein>
<dbReference type="KEGG" id="bma:BMA1307"/>
<dbReference type="AlphaFoldDB" id="A0A0H2WES1"/>
<dbReference type="InterPro" id="IPR033808">
    <property type="entry name" value="BPSL1549"/>
</dbReference>
<sequence length="38" mass="4213">MGGIVTGRQQMSLYQYATTSSGSSAWSPLTYTLQQRKQ</sequence>
<dbReference type="EMBL" id="CP000010">
    <property type="protein sequence ID" value="AAU47564.1"/>
    <property type="molecule type" value="Genomic_DNA"/>
</dbReference>
<evidence type="ECO:0000313" key="1">
    <source>
        <dbReference type="EMBL" id="AAU47564.1"/>
    </source>
</evidence>
<keyword evidence="2" id="KW-1185">Reference proteome</keyword>
<name>A0A0H2WES1_BURMA</name>
<evidence type="ECO:0000313" key="2">
    <source>
        <dbReference type="Proteomes" id="UP000006693"/>
    </source>
</evidence>
<dbReference type="Proteomes" id="UP000006693">
    <property type="component" value="Chromosome 1"/>
</dbReference>
<dbReference type="PATRIC" id="fig|243160.12.peg.1341"/>
<accession>A0A0H2WES1</accession>
<dbReference type="HOGENOM" id="CLU_3325565_0_0_4"/>
<gene>
    <name evidence="1" type="ordered locus">BMA1307</name>
</gene>
<organism evidence="1 2">
    <name type="scientific">Burkholderia mallei (strain ATCC 23344)</name>
    <dbReference type="NCBI Taxonomy" id="243160"/>
    <lineage>
        <taxon>Bacteria</taxon>
        <taxon>Pseudomonadati</taxon>
        <taxon>Pseudomonadota</taxon>
        <taxon>Betaproteobacteria</taxon>
        <taxon>Burkholderiales</taxon>
        <taxon>Burkholderiaceae</taxon>
        <taxon>Burkholderia</taxon>
        <taxon>pseudomallei group</taxon>
    </lineage>
</organism>
<proteinExistence type="predicted"/>
<dbReference type="Pfam" id="PF17752">
    <property type="entry name" value="BLF1"/>
    <property type="match status" value="1"/>
</dbReference>
<reference evidence="1 2" key="1">
    <citation type="journal article" date="2004" name="Proc. Natl. Acad. Sci. U.S.A.">
        <title>Structural flexibility in the Burkholderia mallei genome.</title>
        <authorList>
            <person name="Nierman W.C."/>
            <person name="DeShazer D."/>
            <person name="Kim H.S."/>
            <person name="Tettelin H."/>
            <person name="Nelson K.E."/>
            <person name="Feldblyum T."/>
            <person name="Ulrich R.L."/>
            <person name="Ronning C.M."/>
            <person name="Brinkac L.M."/>
            <person name="Daugherty S.C."/>
            <person name="Davidsen T.D."/>
            <person name="Deboy R.T."/>
            <person name="Dimitrov G."/>
            <person name="Dodson R.J."/>
            <person name="Durkin A.S."/>
            <person name="Gwinn M.L."/>
            <person name="Haft D.H."/>
            <person name="Khouri H."/>
            <person name="Kolonay J.F."/>
            <person name="Madupu R."/>
            <person name="Mohammoud Y."/>
            <person name="Nelson W.C."/>
            <person name="Radune D."/>
            <person name="Romero C.M."/>
            <person name="Sarria S."/>
            <person name="Selengut J."/>
            <person name="Shamblin C."/>
            <person name="Sullivan S.A."/>
            <person name="White O."/>
            <person name="Yu Y."/>
            <person name="Zafar N."/>
            <person name="Zhou L."/>
            <person name="Fraser C.M."/>
        </authorList>
    </citation>
    <scope>NUCLEOTIDE SEQUENCE [LARGE SCALE GENOMIC DNA]</scope>
    <source>
        <strain evidence="1 2">ATCC 23344</strain>
    </source>
</reference>